<keyword evidence="2" id="KW-1185">Reference proteome</keyword>
<accession>A0ABV2HBL0</accession>
<gene>
    <name evidence="1" type="ORF">ABID21_004016</name>
</gene>
<evidence type="ECO:0000313" key="2">
    <source>
        <dbReference type="Proteomes" id="UP001549031"/>
    </source>
</evidence>
<organism evidence="1 2">
    <name type="scientific">Pseudorhizobium tarimense</name>
    <dbReference type="NCBI Taxonomy" id="1079109"/>
    <lineage>
        <taxon>Bacteria</taxon>
        <taxon>Pseudomonadati</taxon>
        <taxon>Pseudomonadota</taxon>
        <taxon>Alphaproteobacteria</taxon>
        <taxon>Hyphomicrobiales</taxon>
        <taxon>Rhizobiaceae</taxon>
        <taxon>Rhizobium/Agrobacterium group</taxon>
        <taxon>Pseudorhizobium</taxon>
    </lineage>
</organism>
<dbReference type="InterPro" id="IPR029044">
    <property type="entry name" value="Nucleotide-diphossugar_trans"/>
</dbReference>
<dbReference type="EMBL" id="JBEPLJ010000017">
    <property type="protein sequence ID" value="MET3587884.1"/>
    <property type="molecule type" value="Genomic_DNA"/>
</dbReference>
<dbReference type="Proteomes" id="UP001549031">
    <property type="component" value="Unassembled WGS sequence"/>
</dbReference>
<reference evidence="1 2" key="1">
    <citation type="submission" date="2024-06" db="EMBL/GenBank/DDBJ databases">
        <title>Genomic Encyclopedia of Type Strains, Phase IV (KMG-IV): sequencing the most valuable type-strain genomes for metagenomic binning, comparative biology and taxonomic classification.</title>
        <authorList>
            <person name="Goeker M."/>
        </authorList>
    </citation>
    <scope>NUCLEOTIDE SEQUENCE [LARGE SCALE GENOMIC DNA]</scope>
    <source>
        <strain evidence="1 2">DSM 105042</strain>
    </source>
</reference>
<comment type="caution">
    <text evidence="1">The sequence shown here is derived from an EMBL/GenBank/DDBJ whole genome shotgun (WGS) entry which is preliminary data.</text>
</comment>
<name>A0ABV2HBL0_9HYPH</name>
<evidence type="ECO:0000313" key="1">
    <source>
        <dbReference type="EMBL" id="MET3587884.1"/>
    </source>
</evidence>
<protein>
    <submittedName>
        <fullName evidence="1">Uncharacterized protein</fullName>
    </submittedName>
</protein>
<proteinExistence type="predicted"/>
<sequence length="93" mass="10472">MVFVNDQALLPLPLSLHCRLQQSRRETGCAGDFGGYWPKHKAYMAELGIDDSRNYFNSGVLAFRLDTWREIAPRALDTFPAIRSALSSMIKAP</sequence>
<dbReference type="Gene3D" id="3.90.550.10">
    <property type="entry name" value="Spore Coat Polysaccharide Biosynthesis Protein SpsA, Chain A"/>
    <property type="match status" value="1"/>
</dbReference>